<evidence type="ECO:0000313" key="2">
    <source>
        <dbReference type="Proteomes" id="UP001152795"/>
    </source>
</evidence>
<proteinExistence type="predicted"/>
<dbReference type="EMBL" id="CACRXK020000050">
    <property type="protein sequence ID" value="CAB3977493.1"/>
    <property type="molecule type" value="Genomic_DNA"/>
</dbReference>
<reference evidence="1" key="1">
    <citation type="submission" date="2020-04" db="EMBL/GenBank/DDBJ databases">
        <authorList>
            <person name="Alioto T."/>
            <person name="Alioto T."/>
            <person name="Gomez Garrido J."/>
        </authorList>
    </citation>
    <scope>NUCLEOTIDE SEQUENCE</scope>
    <source>
        <strain evidence="1">A484AB</strain>
    </source>
</reference>
<organism evidence="1 2">
    <name type="scientific">Paramuricea clavata</name>
    <name type="common">Red gorgonian</name>
    <name type="synonym">Violescent sea-whip</name>
    <dbReference type="NCBI Taxonomy" id="317549"/>
    <lineage>
        <taxon>Eukaryota</taxon>
        <taxon>Metazoa</taxon>
        <taxon>Cnidaria</taxon>
        <taxon>Anthozoa</taxon>
        <taxon>Octocorallia</taxon>
        <taxon>Malacalcyonacea</taxon>
        <taxon>Plexauridae</taxon>
        <taxon>Paramuricea</taxon>
    </lineage>
</organism>
<sequence>MSQFRRDYFELKRAEAMDISDPRSFAVHRKTSLLNRPEYRRPRKAFCSLHSNRNCSECKKKKIVTQKRRRQRTLGMDLLVNDYHGFNWIDPKVNEFQTLNVAGKGIKTSPDIFHNGGVFQNNRLFFPQLSLNRPLLVTEQAGMYRKLPRGRTGNFERFEDKDCSPVIQGLPRKKEDSFENKDCFMPVLHPLPGERRENLKGFENKERLSLLHVLPGERMESLDSFEDKARLPVLNQRGSSSEVKVLECTNKGKRRINVVLPRIS</sequence>
<comment type="caution">
    <text evidence="1">The sequence shown here is derived from an EMBL/GenBank/DDBJ whole genome shotgun (WGS) entry which is preliminary data.</text>
</comment>
<name>A0A7D9D5R2_PARCT</name>
<gene>
    <name evidence="1" type="ORF">PACLA_8A000664</name>
</gene>
<accession>A0A7D9D5R2</accession>
<dbReference type="Proteomes" id="UP001152795">
    <property type="component" value="Unassembled WGS sequence"/>
</dbReference>
<dbReference type="AlphaFoldDB" id="A0A7D9D5R2"/>
<protein>
    <submittedName>
        <fullName evidence="1">Uncharacterized protein</fullName>
    </submittedName>
</protein>
<keyword evidence="2" id="KW-1185">Reference proteome</keyword>
<evidence type="ECO:0000313" key="1">
    <source>
        <dbReference type="EMBL" id="CAB3977493.1"/>
    </source>
</evidence>